<gene>
    <name evidence="5" type="ORF">AF333_06760</name>
    <name evidence="6" type="ORF">SAMN04487909_14911</name>
</gene>
<evidence type="ECO:0000256" key="2">
    <source>
        <dbReference type="ARBA" id="ARBA00023219"/>
    </source>
</evidence>
<evidence type="ECO:0000313" key="8">
    <source>
        <dbReference type="Proteomes" id="UP000182836"/>
    </source>
</evidence>
<dbReference type="PATRIC" id="fig|47500.9.peg.2515"/>
<name>A0A0M0H0J4_ANEMI</name>
<dbReference type="PANTHER" id="PTHR41328">
    <property type="entry name" value="TERMINASE SMALL SUBUNIT-RELATED"/>
    <property type="match status" value="1"/>
</dbReference>
<feature type="compositionally biased region" description="Basic and acidic residues" evidence="3">
    <location>
        <begin position="70"/>
        <end position="80"/>
    </location>
</feature>
<dbReference type="EMBL" id="LGUG01000004">
    <property type="protein sequence ID" value="KON95222.1"/>
    <property type="molecule type" value="Genomic_DNA"/>
</dbReference>
<dbReference type="Pfam" id="PF10668">
    <property type="entry name" value="Phage_terminase"/>
    <property type="match status" value="1"/>
</dbReference>
<feature type="compositionally biased region" description="Polar residues" evidence="3">
    <location>
        <begin position="53"/>
        <end position="68"/>
    </location>
</feature>
<keyword evidence="1" id="KW-1188">Viral release from host cell</keyword>
<dbReference type="Proteomes" id="UP000182836">
    <property type="component" value="Unassembled WGS sequence"/>
</dbReference>
<reference evidence="5 7" key="1">
    <citation type="submission" date="2015-07" db="EMBL/GenBank/DDBJ databases">
        <title>Fjat-14205 dsm 2895.</title>
        <authorList>
            <person name="Liu B."/>
            <person name="Wang J."/>
            <person name="Zhu Y."/>
            <person name="Liu G."/>
            <person name="Chen Q."/>
            <person name="Chen Z."/>
            <person name="Lan J."/>
            <person name="Che J."/>
            <person name="Ge C."/>
            <person name="Shi H."/>
            <person name="Pan Z."/>
            <person name="Liu X."/>
        </authorList>
    </citation>
    <scope>NUCLEOTIDE SEQUENCE [LARGE SCALE GENOMIC DNA]</scope>
    <source>
        <strain evidence="5 7">DSM 2895</strain>
    </source>
</reference>
<accession>A0A0M0H0J4</accession>
<dbReference type="InterPro" id="IPR038713">
    <property type="entry name" value="Terminase_Gp1_N_sf"/>
</dbReference>
<dbReference type="InterPro" id="IPR018925">
    <property type="entry name" value="XtmA-like_N"/>
</dbReference>
<dbReference type="PANTHER" id="PTHR41328:SF3">
    <property type="entry name" value="PBSX PHAGE TERMINASE SMALL SUBUNIT"/>
    <property type="match status" value="1"/>
</dbReference>
<dbReference type="InterPro" id="IPR005335">
    <property type="entry name" value="Terminase_ssu"/>
</dbReference>
<keyword evidence="2" id="KW-0231">Viral genome packaging</keyword>
<reference evidence="6 8" key="2">
    <citation type="submission" date="2016-10" db="EMBL/GenBank/DDBJ databases">
        <authorList>
            <person name="de Groot N.N."/>
        </authorList>
    </citation>
    <scope>NUCLEOTIDE SEQUENCE [LARGE SCALE GENOMIC DNA]</scope>
    <source>
        <strain evidence="6 8">DSM 2895</strain>
    </source>
</reference>
<dbReference type="OrthoDB" id="7358785at2"/>
<dbReference type="Gene3D" id="1.10.10.1400">
    <property type="entry name" value="Terminase, small subunit, N-terminal DNA-binding domain, HTH motif"/>
    <property type="match status" value="1"/>
</dbReference>
<dbReference type="GeneID" id="42304898"/>
<evidence type="ECO:0000256" key="3">
    <source>
        <dbReference type="SAM" id="MobiDB-lite"/>
    </source>
</evidence>
<feature type="region of interest" description="Disordered" evidence="3">
    <location>
        <begin position="44"/>
        <end position="84"/>
    </location>
</feature>
<dbReference type="AlphaFoldDB" id="A0A0M0H0J4"/>
<evidence type="ECO:0000313" key="6">
    <source>
        <dbReference type="EMBL" id="SDK32619.1"/>
    </source>
</evidence>
<dbReference type="GO" id="GO:0051276">
    <property type="term" value="P:chromosome organization"/>
    <property type="evidence" value="ECO:0007669"/>
    <property type="project" value="InterPro"/>
</dbReference>
<dbReference type="STRING" id="47500.AF333_06760"/>
<organism evidence="5 7">
    <name type="scientific">Aneurinibacillus migulanus</name>
    <name type="common">Bacillus migulanus</name>
    <dbReference type="NCBI Taxonomy" id="47500"/>
    <lineage>
        <taxon>Bacteria</taxon>
        <taxon>Bacillati</taxon>
        <taxon>Bacillota</taxon>
        <taxon>Bacilli</taxon>
        <taxon>Bacillales</taxon>
        <taxon>Paenibacillaceae</taxon>
        <taxon>Aneurinibacillus group</taxon>
        <taxon>Aneurinibacillus</taxon>
    </lineage>
</organism>
<dbReference type="Pfam" id="PF03592">
    <property type="entry name" value="Terminase_2"/>
    <property type="match status" value="1"/>
</dbReference>
<evidence type="ECO:0000259" key="4">
    <source>
        <dbReference type="Pfam" id="PF10668"/>
    </source>
</evidence>
<dbReference type="InterPro" id="IPR052404">
    <property type="entry name" value="SPP1-like_terminase"/>
</dbReference>
<evidence type="ECO:0000256" key="1">
    <source>
        <dbReference type="ARBA" id="ARBA00022612"/>
    </source>
</evidence>
<protein>
    <submittedName>
        <fullName evidence="5 6">Terminase</fullName>
    </submittedName>
</protein>
<dbReference type="RefSeq" id="WP_074715481.1">
    <property type="nucleotide sequence ID" value="NZ_BJOA01000200.1"/>
</dbReference>
<dbReference type="EMBL" id="FNED01000049">
    <property type="protein sequence ID" value="SDK32619.1"/>
    <property type="molecule type" value="Genomic_DNA"/>
</dbReference>
<sequence>MARARSPNRDKAYKMWKDSGGEMKLKDIADKLGVSASQIRKWKNEDEWEKGLNPNSNVTNAKGNVTKQKQQKERTPKQDVIEADESEELTEKQRLFCLYYVKTFNATQSAIKAGYAADSAHVEGSRLLRNAKVSAHVRNLKATLTGEIFLEALDVLKKYVAIAFADITDFVTFGQKEREVMGMFGPVVDKEGNPVTEIVNYVDFKDSSMVDGTIITEVKQGKDGISVKLADKMKALDKLSLYFDLFPDQFKRQIEQERLQIEKERLEVYRQQNAPSKANKATENWVDSLHQIAARRRKLKEGGGNE</sequence>
<feature type="domain" description="PBSX phage terminase small subunit-like N-terminal" evidence="4">
    <location>
        <begin position="1"/>
        <end position="67"/>
    </location>
</feature>
<keyword evidence="7" id="KW-1185">Reference proteome</keyword>
<evidence type="ECO:0000313" key="5">
    <source>
        <dbReference type="EMBL" id="KON95222.1"/>
    </source>
</evidence>
<proteinExistence type="predicted"/>
<evidence type="ECO:0000313" key="7">
    <source>
        <dbReference type="Proteomes" id="UP000037269"/>
    </source>
</evidence>
<dbReference type="Proteomes" id="UP000037269">
    <property type="component" value="Unassembled WGS sequence"/>
</dbReference>